<protein>
    <submittedName>
        <fullName evidence="2">Cob(I)yrinic acid a,c-diamide adenosyltransferase</fullName>
        <ecNumber evidence="2">2.5.1.17</ecNumber>
    </submittedName>
</protein>
<name>A0A934V367_9PSEU</name>
<evidence type="ECO:0000313" key="2">
    <source>
        <dbReference type="EMBL" id="MBK1786926.1"/>
    </source>
</evidence>
<dbReference type="NCBIfam" id="TIGR00708">
    <property type="entry name" value="cobA"/>
    <property type="match status" value="1"/>
</dbReference>
<dbReference type="InterPro" id="IPR003724">
    <property type="entry name" value="CblAdoTrfase_CobA"/>
</dbReference>
<comment type="caution">
    <text evidence="2">The sequence shown here is derived from an EMBL/GenBank/DDBJ whole genome shotgun (WGS) entry which is preliminary data.</text>
</comment>
<dbReference type="GO" id="GO:0009236">
    <property type="term" value="P:cobalamin biosynthetic process"/>
    <property type="evidence" value="ECO:0007669"/>
    <property type="project" value="InterPro"/>
</dbReference>
<evidence type="ECO:0000256" key="1">
    <source>
        <dbReference type="SAM" id="MobiDB-lite"/>
    </source>
</evidence>
<dbReference type="Pfam" id="PF02572">
    <property type="entry name" value="CobA_CobO_BtuR"/>
    <property type="match status" value="1"/>
</dbReference>
<accession>A0A934V367</accession>
<dbReference type="NCBIfam" id="NF004637">
    <property type="entry name" value="PRK05986.1"/>
    <property type="match status" value="1"/>
</dbReference>
<dbReference type="PANTHER" id="PTHR46638">
    <property type="entry name" value="CORRINOID ADENOSYLTRANSFERASE"/>
    <property type="match status" value="1"/>
</dbReference>
<sequence length="200" mass="22585">MPKGQPEAVPNDGLTTRQRRNRPILAVHTGPMKGKSTAAFGMALRAWNQGWSIGVFQFVKSAKWRVGEEAAFRALGESGQGGPVEWHKMGEGWSWSRKQGSEEDHAENAREGWAELKRRFADERHDFYVLDEFTYPLHWGWIDVDDVVSTLRERPGRQHVVITGRNAPEALLEAADLVAEMSKVKHPMDAGQKGQRGIEW</sequence>
<dbReference type="Gene3D" id="3.40.50.300">
    <property type="entry name" value="P-loop containing nucleotide triphosphate hydrolases"/>
    <property type="match status" value="1"/>
</dbReference>
<dbReference type="SUPFAM" id="SSF52540">
    <property type="entry name" value="P-loop containing nucleoside triphosphate hydrolases"/>
    <property type="match status" value="1"/>
</dbReference>
<dbReference type="InterPro" id="IPR027417">
    <property type="entry name" value="P-loop_NTPase"/>
</dbReference>
<dbReference type="AlphaFoldDB" id="A0A934V367"/>
<proteinExistence type="predicted"/>
<dbReference type="GO" id="GO:0008817">
    <property type="term" value="F:corrinoid adenosyltransferase activity"/>
    <property type="evidence" value="ECO:0007669"/>
    <property type="project" value="UniProtKB-EC"/>
</dbReference>
<dbReference type="EC" id="2.5.1.17" evidence="2"/>
<dbReference type="CDD" id="cd00561">
    <property type="entry name" value="CobA_ACA"/>
    <property type="match status" value="1"/>
</dbReference>
<dbReference type="PIRSF" id="PIRSF015617">
    <property type="entry name" value="Adensltrnsf_CobA"/>
    <property type="match status" value="1"/>
</dbReference>
<gene>
    <name evidence="2" type="primary">cobO</name>
    <name evidence="2" type="ORF">JHE00_21595</name>
</gene>
<feature type="region of interest" description="Disordered" evidence="1">
    <location>
        <begin position="1"/>
        <end position="20"/>
    </location>
</feature>
<dbReference type="GO" id="GO:0005524">
    <property type="term" value="F:ATP binding"/>
    <property type="evidence" value="ECO:0007669"/>
    <property type="project" value="InterPro"/>
</dbReference>
<organism evidence="2 3">
    <name type="scientific">Prauserella cavernicola</name>
    <dbReference type="NCBI Taxonomy" id="2800127"/>
    <lineage>
        <taxon>Bacteria</taxon>
        <taxon>Bacillati</taxon>
        <taxon>Actinomycetota</taxon>
        <taxon>Actinomycetes</taxon>
        <taxon>Pseudonocardiales</taxon>
        <taxon>Pseudonocardiaceae</taxon>
        <taxon>Prauserella</taxon>
    </lineage>
</organism>
<keyword evidence="2" id="KW-0808">Transferase</keyword>
<keyword evidence="3" id="KW-1185">Reference proteome</keyword>
<dbReference type="RefSeq" id="WP_200320931.1">
    <property type="nucleotide sequence ID" value="NZ_JAENJH010000005.1"/>
</dbReference>
<evidence type="ECO:0000313" key="3">
    <source>
        <dbReference type="Proteomes" id="UP000635245"/>
    </source>
</evidence>
<reference evidence="2" key="1">
    <citation type="submission" date="2020-12" db="EMBL/GenBank/DDBJ databases">
        <title>Prauserella sp. ASG 168, a novel actinomycete isolated from cave rock.</title>
        <authorList>
            <person name="Suriyachadkun C."/>
        </authorList>
    </citation>
    <scope>NUCLEOTIDE SEQUENCE</scope>
    <source>
        <strain evidence="2">ASG 168</strain>
    </source>
</reference>
<dbReference type="EMBL" id="JAENJH010000005">
    <property type="protein sequence ID" value="MBK1786926.1"/>
    <property type="molecule type" value="Genomic_DNA"/>
</dbReference>
<dbReference type="Proteomes" id="UP000635245">
    <property type="component" value="Unassembled WGS sequence"/>
</dbReference>
<dbReference type="PANTHER" id="PTHR46638:SF1">
    <property type="entry name" value="CORRINOID ADENOSYLTRANSFERASE"/>
    <property type="match status" value="1"/>
</dbReference>